<dbReference type="PANTHER" id="PTHR45138">
    <property type="entry name" value="REGULATORY COMPONENTS OF SENSORY TRANSDUCTION SYSTEM"/>
    <property type="match status" value="1"/>
</dbReference>
<gene>
    <name evidence="4" type="ORF">HY36_02680</name>
</gene>
<dbReference type="GO" id="GO:0005886">
    <property type="term" value="C:plasma membrane"/>
    <property type="evidence" value="ECO:0007669"/>
    <property type="project" value="TreeGrafter"/>
</dbReference>
<dbReference type="Proteomes" id="UP000024547">
    <property type="component" value="Unassembled WGS sequence"/>
</dbReference>
<dbReference type="GeneID" id="92499396"/>
<reference evidence="4 5" key="1">
    <citation type="journal article" date="2014" name="Antonie Van Leeuwenhoek">
        <title>Hyphomonas beringensis sp. nov. and Hyphomonas chukchiensis sp. nov., isolated from surface seawater of the Bering Sea and Chukchi Sea.</title>
        <authorList>
            <person name="Li C."/>
            <person name="Lai Q."/>
            <person name="Li G."/>
            <person name="Dong C."/>
            <person name="Wang J."/>
            <person name="Liao Y."/>
            <person name="Shao Z."/>
        </authorList>
    </citation>
    <scope>NUCLEOTIDE SEQUENCE [LARGE SCALE GENOMIC DNA]</scope>
    <source>
        <strain evidence="4 5">22II1-22F38</strain>
    </source>
</reference>
<name>A0A059ECD8_9PROT</name>
<dbReference type="PATRIC" id="fig|1280948.3.peg.530"/>
<dbReference type="OrthoDB" id="9812260at2"/>
<keyword evidence="5" id="KW-1185">Reference proteome</keyword>
<dbReference type="CDD" id="cd01949">
    <property type="entry name" value="GGDEF"/>
    <property type="match status" value="1"/>
</dbReference>
<dbReference type="PROSITE" id="PS50887">
    <property type="entry name" value="GGDEF"/>
    <property type="match status" value="1"/>
</dbReference>
<keyword evidence="2" id="KW-0175">Coiled coil</keyword>
<feature type="domain" description="GGDEF" evidence="3">
    <location>
        <begin position="217"/>
        <end position="352"/>
    </location>
</feature>
<comment type="caution">
    <text evidence="4">The sequence shown here is derived from an EMBL/GenBank/DDBJ whole genome shotgun (WGS) entry which is preliminary data.</text>
</comment>
<dbReference type="EMBL" id="AWFH01000001">
    <property type="protein sequence ID" value="KCZ65308.1"/>
    <property type="molecule type" value="Genomic_DNA"/>
</dbReference>
<dbReference type="SMART" id="SM00267">
    <property type="entry name" value="GGDEF"/>
    <property type="match status" value="1"/>
</dbReference>
<dbReference type="FunFam" id="3.30.70.270:FF:000001">
    <property type="entry name" value="Diguanylate cyclase domain protein"/>
    <property type="match status" value="1"/>
</dbReference>
<dbReference type="GO" id="GO:0052621">
    <property type="term" value="F:diguanylate cyclase activity"/>
    <property type="evidence" value="ECO:0007669"/>
    <property type="project" value="UniProtKB-EC"/>
</dbReference>
<proteinExistence type="predicted"/>
<dbReference type="eggNOG" id="COG3706">
    <property type="taxonomic scope" value="Bacteria"/>
</dbReference>
<evidence type="ECO:0000259" key="3">
    <source>
        <dbReference type="PROSITE" id="PS50887"/>
    </source>
</evidence>
<dbReference type="GO" id="GO:0043709">
    <property type="term" value="P:cell adhesion involved in single-species biofilm formation"/>
    <property type="evidence" value="ECO:0007669"/>
    <property type="project" value="TreeGrafter"/>
</dbReference>
<evidence type="ECO:0000313" key="4">
    <source>
        <dbReference type="EMBL" id="KCZ65308.1"/>
    </source>
</evidence>
<dbReference type="InterPro" id="IPR029787">
    <property type="entry name" value="Nucleotide_cyclase"/>
</dbReference>
<accession>A0A059ECD8</accession>
<sequence length="357" mass="39500">MSDSKTPVFQCPEHQQAFAKSYAHANSACELITEYGTPPLPNTFALMYAYAAQSDESVVIAVNEMLERGSFSQYEIDQVYNMHLGGSDDAEKREGIGREVEQQLSSVLDLVGTGVENSDQFELALKQIQQAVSNSDSTAPVSAAITRLLSENQRMSEQSHHLIEGLQESKRQIERLQKELETVRNESLRDPLTKIYNRRAFDMRLSAEIDSASKQQSELCLAIADLDHFKRVNDTFGHRVGDEILKIFASVITSNIKGQDLVARYGGEEFAIILPATNLTAATQLIDRIRVQMSERRLVLKGTKTPIGDITASFGLARFSPGTSSADLIEQADKKLYLAKSNGRNRVESGLLDSHAA</sequence>
<dbReference type="AlphaFoldDB" id="A0A059ECD8"/>
<dbReference type="SUPFAM" id="SSF55073">
    <property type="entry name" value="Nucleotide cyclase"/>
    <property type="match status" value="1"/>
</dbReference>
<protein>
    <recommendedName>
        <fullName evidence="1">diguanylate cyclase</fullName>
        <ecNumber evidence="1">2.7.7.65</ecNumber>
    </recommendedName>
</protein>
<dbReference type="InterPro" id="IPR000160">
    <property type="entry name" value="GGDEF_dom"/>
</dbReference>
<evidence type="ECO:0000313" key="5">
    <source>
        <dbReference type="Proteomes" id="UP000024547"/>
    </source>
</evidence>
<dbReference type="Gene3D" id="3.30.70.270">
    <property type="match status" value="1"/>
</dbReference>
<dbReference type="InterPro" id="IPR050469">
    <property type="entry name" value="Diguanylate_Cyclase"/>
</dbReference>
<dbReference type="STRING" id="1280948.HY36_02680"/>
<dbReference type="InterPro" id="IPR043128">
    <property type="entry name" value="Rev_trsase/Diguanyl_cyclase"/>
</dbReference>
<dbReference type="Pfam" id="PF00990">
    <property type="entry name" value="GGDEF"/>
    <property type="match status" value="1"/>
</dbReference>
<dbReference type="NCBIfam" id="TIGR00254">
    <property type="entry name" value="GGDEF"/>
    <property type="match status" value="1"/>
</dbReference>
<evidence type="ECO:0000256" key="2">
    <source>
        <dbReference type="SAM" id="Coils"/>
    </source>
</evidence>
<organism evidence="4 5">
    <name type="scientific">Hyphomonas atlantica</name>
    <dbReference type="NCBI Taxonomy" id="1280948"/>
    <lineage>
        <taxon>Bacteria</taxon>
        <taxon>Pseudomonadati</taxon>
        <taxon>Pseudomonadota</taxon>
        <taxon>Alphaproteobacteria</taxon>
        <taxon>Hyphomonadales</taxon>
        <taxon>Hyphomonadaceae</taxon>
        <taxon>Hyphomonas</taxon>
    </lineage>
</organism>
<dbReference type="GO" id="GO:1902201">
    <property type="term" value="P:negative regulation of bacterial-type flagellum-dependent cell motility"/>
    <property type="evidence" value="ECO:0007669"/>
    <property type="project" value="TreeGrafter"/>
</dbReference>
<dbReference type="RefSeq" id="WP_035547776.1">
    <property type="nucleotide sequence ID" value="NZ_AWFH01000001.1"/>
</dbReference>
<evidence type="ECO:0000256" key="1">
    <source>
        <dbReference type="ARBA" id="ARBA00012528"/>
    </source>
</evidence>
<dbReference type="PANTHER" id="PTHR45138:SF24">
    <property type="entry name" value="DIGUANYLATE CYCLASE DGCC-RELATED"/>
    <property type="match status" value="1"/>
</dbReference>
<feature type="coiled-coil region" evidence="2">
    <location>
        <begin position="159"/>
        <end position="186"/>
    </location>
</feature>
<dbReference type="EC" id="2.7.7.65" evidence="1"/>